<evidence type="ECO:0000256" key="4">
    <source>
        <dbReference type="ARBA" id="ARBA00022723"/>
    </source>
</evidence>
<accession>A0ABV5WIH2</accession>
<evidence type="ECO:0000313" key="8">
    <source>
        <dbReference type="EMBL" id="MFB9760397.1"/>
    </source>
</evidence>
<dbReference type="Proteomes" id="UP001589609">
    <property type="component" value="Unassembled WGS sequence"/>
</dbReference>
<gene>
    <name evidence="8" type="ORF">ACFFMS_18890</name>
</gene>
<proteinExistence type="inferred from homology"/>
<evidence type="ECO:0000256" key="5">
    <source>
        <dbReference type="ARBA" id="ARBA00023004"/>
    </source>
</evidence>
<organism evidence="8 9">
    <name type="scientific">Ectobacillus funiculus</name>
    <dbReference type="NCBI Taxonomy" id="137993"/>
    <lineage>
        <taxon>Bacteria</taxon>
        <taxon>Bacillati</taxon>
        <taxon>Bacillota</taxon>
        <taxon>Bacilli</taxon>
        <taxon>Bacillales</taxon>
        <taxon>Bacillaceae</taxon>
        <taxon>Ectobacillus</taxon>
    </lineage>
</organism>
<dbReference type="EC" id="1.-.-.-" evidence="8"/>
<keyword evidence="9" id="KW-1185">Reference proteome</keyword>
<keyword evidence="8" id="KW-0560">Oxidoreductase</keyword>
<evidence type="ECO:0000256" key="1">
    <source>
        <dbReference type="ARBA" id="ARBA00001966"/>
    </source>
</evidence>
<dbReference type="EMBL" id="JBHMAF010000139">
    <property type="protein sequence ID" value="MFB9760397.1"/>
    <property type="molecule type" value="Genomic_DNA"/>
</dbReference>
<dbReference type="NCBIfam" id="NF005012">
    <property type="entry name" value="PRK06411.1"/>
    <property type="match status" value="1"/>
</dbReference>
<feature type="domain" description="NADH:ubiquinone oxidoreductase-like 20kDa subunit" evidence="7">
    <location>
        <begin position="37"/>
        <end position="147"/>
    </location>
</feature>
<dbReference type="SUPFAM" id="SSF56770">
    <property type="entry name" value="HydA/Nqo6-like"/>
    <property type="match status" value="1"/>
</dbReference>
<reference evidence="8 9" key="1">
    <citation type="submission" date="2024-09" db="EMBL/GenBank/DDBJ databases">
        <authorList>
            <person name="Sun Q."/>
            <person name="Mori K."/>
        </authorList>
    </citation>
    <scope>NUCLEOTIDE SEQUENCE [LARGE SCALE GENOMIC DNA]</scope>
    <source>
        <strain evidence="8 9">JCM 11201</strain>
    </source>
</reference>
<dbReference type="PANTHER" id="PTHR42989:SF1">
    <property type="entry name" value="FORMATE HYDROGENLYASE SUBUNIT 7-RELATED"/>
    <property type="match status" value="1"/>
</dbReference>
<sequence>MSHVNQQENDLGLKLQNRIKKVLRKSLHIRHVDSGSCNGCDFEMTMLTNPVYDIQRFGVDFVASPRHADMLMVTGGVTRHLEEALRKTYCAAANPKMVVAIGACACGGNIFGQTYATHGGVDKIVPVYVYVPGCPPRPQAIIEGVLMALDQYEALSKKGELFIES</sequence>
<dbReference type="PANTHER" id="PTHR42989">
    <property type="entry name" value="HYDROGENASE-4 COMPONENT I"/>
    <property type="match status" value="1"/>
</dbReference>
<keyword evidence="3" id="KW-0004">4Fe-4S</keyword>
<evidence type="ECO:0000259" key="7">
    <source>
        <dbReference type="Pfam" id="PF01058"/>
    </source>
</evidence>
<dbReference type="GO" id="GO:0016491">
    <property type="term" value="F:oxidoreductase activity"/>
    <property type="evidence" value="ECO:0007669"/>
    <property type="project" value="UniProtKB-KW"/>
</dbReference>
<keyword evidence="6" id="KW-0411">Iron-sulfur</keyword>
<evidence type="ECO:0000256" key="2">
    <source>
        <dbReference type="ARBA" id="ARBA00009173"/>
    </source>
</evidence>
<dbReference type="InterPro" id="IPR052375">
    <property type="entry name" value="Complex_I_20kDa-like"/>
</dbReference>
<comment type="caution">
    <text evidence="8">The sequence shown here is derived from an EMBL/GenBank/DDBJ whole genome shotgun (WGS) entry which is preliminary data.</text>
</comment>
<evidence type="ECO:0000313" key="9">
    <source>
        <dbReference type="Proteomes" id="UP001589609"/>
    </source>
</evidence>
<comment type="cofactor">
    <cofactor evidence="1">
        <name>[4Fe-4S] cluster</name>
        <dbReference type="ChEBI" id="CHEBI:49883"/>
    </cofactor>
</comment>
<keyword evidence="4" id="KW-0479">Metal-binding</keyword>
<evidence type="ECO:0000256" key="6">
    <source>
        <dbReference type="ARBA" id="ARBA00023014"/>
    </source>
</evidence>
<keyword evidence="5" id="KW-0408">Iron</keyword>
<evidence type="ECO:0000256" key="3">
    <source>
        <dbReference type="ARBA" id="ARBA00022485"/>
    </source>
</evidence>
<dbReference type="InterPro" id="IPR006137">
    <property type="entry name" value="NADH_UbQ_OxRdtase-like_20kDa"/>
</dbReference>
<dbReference type="RefSeq" id="WP_379950715.1">
    <property type="nucleotide sequence ID" value="NZ_JBHMAF010000139.1"/>
</dbReference>
<dbReference type="Gene3D" id="3.40.50.12280">
    <property type="match status" value="1"/>
</dbReference>
<name>A0ABV5WIH2_9BACI</name>
<dbReference type="Pfam" id="PF01058">
    <property type="entry name" value="Oxidored_q6"/>
    <property type="match status" value="1"/>
</dbReference>
<comment type="similarity">
    <text evidence="2">Belongs to the complex I 20 kDa subunit family.</text>
</comment>
<protein>
    <submittedName>
        <fullName evidence="8">NADH-quinone oxidoreductase subunit B family protein</fullName>
        <ecNumber evidence="8">1.-.-.-</ecNumber>
    </submittedName>
</protein>